<dbReference type="GO" id="GO:0034515">
    <property type="term" value="C:proteasome storage granule"/>
    <property type="evidence" value="ECO:0007669"/>
    <property type="project" value="TreeGrafter"/>
</dbReference>
<feature type="domain" description="RPN1 N-terminal" evidence="2">
    <location>
        <begin position="1"/>
        <end position="107"/>
    </location>
</feature>
<keyword evidence="1" id="KW-0677">Repeat</keyword>
<organism evidence="3">
    <name type="scientific">Echinostoma caproni</name>
    <dbReference type="NCBI Taxonomy" id="27848"/>
    <lineage>
        <taxon>Eukaryota</taxon>
        <taxon>Metazoa</taxon>
        <taxon>Spiralia</taxon>
        <taxon>Lophotrochozoa</taxon>
        <taxon>Platyhelminthes</taxon>
        <taxon>Trematoda</taxon>
        <taxon>Digenea</taxon>
        <taxon>Plagiorchiida</taxon>
        <taxon>Echinostomata</taxon>
        <taxon>Echinostomatoidea</taxon>
        <taxon>Echinostomatidae</taxon>
        <taxon>Echinostoma</taxon>
    </lineage>
</organism>
<proteinExistence type="predicted"/>
<evidence type="ECO:0000313" key="3">
    <source>
        <dbReference type="WBParaSite" id="ECPE_0001541701-mRNA-1"/>
    </source>
</evidence>
<dbReference type="AlphaFoldDB" id="A0A183B842"/>
<dbReference type="InterPro" id="IPR011989">
    <property type="entry name" value="ARM-like"/>
</dbReference>
<dbReference type="GO" id="GO:0008540">
    <property type="term" value="C:proteasome regulatory particle, base subcomplex"/>
    <property type="evidence" value="ECO:0007669"/>
    <property type="project" value="TreeGrafter"/>
</dbReference>
<accession>A0A183B842</accession>
<dbReference type="GO" id="GO:0043161">
    <property type="term" value="P:proteasome-mediated ubiquitin-dependent protein catabolic process"/>
    <property type="evidence" value="ECO:0007669"/>
    <property type="project" value="TreeGrafter"/>
</dbReference>
<dbReference type="WBParaSite" id="ECPE_0001541701-mRNA-1">
    <property type="protein sequence ID" value="ECPE_0001541701-mRNA-1"/>
    <property type="gene ID" value="ECPE_0001541701"/>
</dbReference>
<dbReference type="InterPro" id="IPR040892">
    <property type="entry name" value="RPN1_N"/>
</dbReference>
<name>A0A183B842_9TREM</name>
<dbReference type="PANTHER" id="PTHR10943">
    <property type="entry name" value="26S PROTEASOME NON-ATPASE REGULATORY SUBUNIT"/>
    <property type="match status" value="1"/>
</dbReference>
<reference evidence="3" key="1">
    <citation type="submission" date="2016-06" db="UniProtKB">
        <authorList>
            <consortium name="WormBaseParasite"/>
        </authorList>
    </citation>
    <scope>IDENTIFICATION</scope>
</reference>
<sequence>LKCATTLYRKFDDLGNAMRCALRLNNMDTIQEIFSDASKAGASVQRQLAYLLGKQGVVLPDDENMTDEDLTEMLWNTRLSEHFLSLGRELDIMEPKLPEDIYKTHLETVRPTLNTAALDSARANLAASYVNGLVNCGFGKEKLLQGTGKEVHWLFKQKEFCKLIVIVCNFLVFKEYGSYHTIFFFVVEHSWHSCQTTQ</sequence>
<dbReference type="PANTHER" id="PTHR10943:SF1">
    <property type="entry name" value="26S PROTEASOME NON-ATPASE REGULATORY SUBUNIT 2"/>
    <property type="match status" value="1"/>
</dbReference>
<evidence type="ECO:0000256" key="1">
    <source>
        <dbReference type="ARBA" id="ARBA00022737"/>
    </source>
</evidence>
<dbReference type="GO" id="GO:0005634">
    <property type="term" value="C:nucleus"/>
    <property type="evidence" value="ECO:0007669"/>
    <property type="project" value="TreeGrafter"/>
</dbReference>
<evidence type="ECO:0000259" key="2">
    <source>
        <dbReference type="Pfam" id="PF17781"/>
    </source>
</evidence>
<protein>
    <submittedName>
        <fullName evidence="3">RPN1_RPN2_N domain-containing protein</fullName>
    </submittedName>
</protein>
<dbReference type="Pfam" id="PF17781">
    <property type="entry name" value="RPN1_RPN2_N"/>
    <property type="match status" value="1"/>
</dbReference>
<dbReference type="Gene3D" id="1.25.10.10">
    <property type="entry name" value="Leucine-rich Repeat Variant"/>
    <property type="match status" value="1"/>
</dbReference>